<dbReference type="PROSITE" id="PS50011">
    <property type="entry name" value="PROTEIN_KINASE_DOM"/>
    <property type="match status" value="1"/>
</dbReference>
<proteinExistence type="predicted"/>
<feature type="non-terminal residue" evidence="2">
    <location>
        <position position="1"/>
    </location>
</feature>
<dbReference type="EMBL" id="RBNI01003481">
    <property type="protein sequence ID" value="RUP48310.1"/>
    <property type="molecule type" value="Genomic_DNA"/>
</dbReference>
<name>A0A433DBV4_9FUNG</name>
<dbReference type="OrthoDB" id="544350at2759"/>
<protein>
    <submittedName>
        <fullName evidence="2">Kinase-like domain-containing protein</fullName>
    </submittedName>
</protein>
<dbReference type="PANTHER" id="PTHR44329">
    <property type="entry name" value="SERINE/THREONINE-PROTEIN KINASE TNNI3K-RELATED"/>
    <property type="match status" value="1"/>
</dbReference>
<reference evidence="2 3" key="1">
    <citation type="journal article" date="2018" name="New Phytol.">
        <title>Phylogenomics of Endogonaceae and evolution of mycorrhizas within Mucoromycota.</title>
        <authorList>
            <person name="Chang Y."/>
            <person name="Desiro A."/>
            <person name="Na H."/>
            <person name="Sandor L."/>
            <person name="Lipzen A."/>
            <person name="Clum A."/>
            <person name="Barry K."/>
            <person name="Grigoriev I.V."/>
            <person name="Martin F.M."/>
            <person name="Stajich J.E."/>
            <person name="Smith M.E."/>
            <person name="Bonito G."/>
            <person name="Spatafora J.W."/>
        </authorList>
    </citation>
    <scope>NUCLEOTIDE SEQUENCE [LARGE SCALE GENOMIC DNA]</scope>
    <source>
        <strain evidence="2 3">GMNB39</strain>
    </source>
</reference>
<dbReference type="Proteomes" id="UP000268093">
    <property type="component" value="Unassembled WGS sequence"/>
</dbReference>
<dbReference type="InterPro" id="IPR051681">
    <property type="entry name" value="Ser/Thr_Kinases-Pseudokinases"/>
</dbReference>
<dbReference type="InterPro" id="IPR011009">
    <property type="entry name" value="Kinase-like_dom_sf"/>
</dbReference>
<gene>
    <name evidence="2" type="ORF">BC936DRAFT_144726</name>
</gene>
<dbReference type="SUPFAM" id="SSF56112">
    <property type="entry name" value="Protein kinase-like (PK-like)"/>
    <property type="match status" value="1"/>
</dbReference>
<dbReference type="GO" id="GO:0004674">
    <property type="term" value="F:protein serine/threonine kinase activity"/>
    <property type="evidence" value="ECO:0007669"/>
    <property type="project" value="TreeGrafter"/>
</dbReference>
<sequence>STAQFEPVDLLEAAKRLLADYEICPRNKELIEIHKRCFAGHEDKLELNLAKLHIPELAKYLVWIPFERFINVTVLGIGGFACVYRGTVRWPAESFVFLDRVEKLNYRIMKETVERDFAMKEFDETMVNELIFATHISNHHKIWQNPTMGIIGLSYHPTTNKYLIVMHLAKSSLESSTLTKGSTTTWAMIYHMATELTVRLQMLHDLGLVHKDLHSGNVVINHNIPYMIDIGLAVPISHANSAPGDGIYGRLEYLPPESLCGEPYTAASDVYCLGTLFWQFVVGVPPRGTAAELMTDGMREEMVPEMPAEYENVIRACWNPDPVKRPSAKEVVEMLRTNATAIREHLVKSSTIKYIKAREKEYMAKTESTIFFAESQVSRSQFHVYKDLMEYSRRISATTDNAPT</sequence>
<dbReference type="PANTHER" id="PTHR44329:SF214">
    <property type="entry name" value="PROTEIN KINASE DOMAIN-CONTAINING PROTEIN"/>
    <property type="match status" value="1"/>
</dbReference>
<dbReference type="GO" id="GO:0005524">
    <property type="term" value="F:ATP binding"/>
    <property type="evidence" value="ECO:0007669"/>
    <property type="project" value="InterPro"/>
</dbReference>
<dbReference type="InterPro" id="IPR001245">
    <property type="entry name" value="Ser-Thr/Tyr_kinase_cat_dom"/>
</dbReference>
<evidence type="ECO:0000313" key="2">
    <source>
        <dbReference type="EMBL" id="RUP48310.1"/>
    </source>
</evidence>
<comment type="caution">
    <text evidence="2">The sequence shown here is derived from an EMBL/GenBank/DDBJ whole genome shotgun (WGS) entry which is preliminary data.</text>
</comment>
<keyword evidence="2" id="KW-0418">Kinase</keyword>
<organism evidence="2 3">
    <name type="scientific">Jimgerdemannia flammicorona</name>
    <dbReference type="NCBI Taxonomy" id="994334"/>
    <lineage>
        <taxon>Eukaryota</taxon>
        <taxon>Fungi</taxon>
        <taxon>Fungi incertae sedis</taxon>
        <taxon>Mucoromycota</taxon>
        <taxon>Mucoromycotina</taxon>
        <taxon>Endogonomycetes</taxon>
        <taxon>Endogonales</taxon>
        <taxon>Endogonaceae</taxon>
        <taxon>Jimgerdemannia</taxon>
    </lineage>
</organism>
<dbReference type="AlphaFoldDB" id="A0A433DBV4"/>
<dbReference type="Pfam" id="PF07714">
    <property type="entry name" value="PK_Tyr_Ser-Thr"/>
    <property type="match status" value="1"/>
</dbReference>
<evidence type="ECO:0000259" key="1">
    <source>
        <dbReference type="PROSITE" id="PS50011"/>
    </source>
</evidence>
<keyword evidence="3" id="KW-1185">Reference proteome</keyword>
<dbReference type="InterPro" id="IPR000719">
    <property type="entry name" value="Prot_kinase_dom"/>
</dbReference>
<dbReference type="Gene3D" id="1.10.510.10">
    <property type="entry name" value="Transferase(Phosphotransferase) domain 1"/>
    <property type="match status" value="1"/>
</dbReference>
<feature type="domain" description="Protein kinase" evidence="1">
    <location>
        <begin position="69"/>
        <end position="346"/>
    </location>
</feature>
<evidence type="ECO:0000313" key="3">
    <source>
        <dbReference type="Proteomes" id="UP000268093"/>
    </source>
</evidence>
<keyword evidence="2" id="KW-0808">Transferase</keyword>
<accession>A0A433DBV4</accession>